<evidence type="ECO:0000313" key="3">
    <source>
        <dbReference type="Proteomes" id="UP000028837"/>
    </source>
</evidence>
<dbReference type="GO" id="GO:0008017">
    <property type="term" value="F:microtubule binding"/>
    <property type="evidence" value="ECO:0007669"/>
    <property type="project" value="InterPro"/>
</dbReference>
<feature type="region of interest" description="Disordered" evidence="1">
    <location>
        <begin position="344"/>
        <end position="405"/>
    </location>
</feature>
<feature type="region of interest" description="Disordered" evidence="1">
    <location>
        <begin position="670"/>
        <end position="712"/>
    </location>
</feature>
<dbReference type="InterPro" id="IPR045882">
    <property type="entry name" value="GPT1/2"/>
</dbReference>
<feature type="compositionally biased region" description="Basic and acidic residues" evidence="1">
    <location>
        <begin position="86"/>
        <end position="97"/>
    </location>
</feature>
<dbReference type="VEuPathDB" id="ToxoDB:TGDOM2_232980"/>
<feature type="region of interest" description="Disordered" evidence="1">
    <location>
        <begin position="184"/>
        <end position="206"/>
    </location>
</feature>
<feature type="region of interest" description="Disordered" evidence="1">
    <location>
        <begin position="223"/>
        <end position="243"/>
    </location>
</feature>
<feature type="compositionally biased region" description="Low complexity" evidence="1">
    <location>
        <begin position="390"/>
        <end position="405"/>
    </location>
</feature>
<sequence length="1387" mass="147352">MATPGRGVRSAFDPFSRRARLVAPPSAASSDALLQNSALRFRFAERDQLREGSCVARNGQRTWKGRTAVFRLGSLRPSSPRHSRTRKEFHLRRDSATSHDTPFYPYLDATRSSRSLSSLSSSFSSSSPCSPPSPVPPPSVPPSAFRPRSSSSFSSSFSSSSSSFSSSSSSLARPPALRVSFSSPPLFSSGSSSPRSAAALDGESGPLSAPAFSAAARRYARLPPQAQPGDRPATSPGDTRVSAGCLEPRASTRLKWGSWTERDEGQFDLHACKKVEKARPGLGRRAAFLAAALTRGSMCAEDMQFACTEMAGKRLSPNAPFWDEVACFVVQKCHLEIRESPVCLQPSAGSSPSSRSRSGALSIRRLVEGRQEGEGDLRGGIEGLRRCGESSRAPPSDTSPSSSPFVDSSAVLHSSLLSVAGLCATVHAFARAGVTPRPLASPSPASPSLASPSPASPSPASPSPASPSVFLSPPATSFSLSSASPCRLRDSHGSLISSACAGEIYALGAMVFSEFPFAFRGSELAVLTAALVKAGFKDKAFYSSVLDFLLGTPPSPSPSSSPSSSSPSSFAGALHSEVSSFSPGPRRPPVADMVEFLDFEPRAVATLLHALATAPVELPRTSLHRVFHLFSDYLVTPYRNSIHEGQSVSFPDCGLPSSFQDIKACPVPPALSHPSSPSSHYPSSVHPSSLHSPSSHSPSSHSPPSLHPSSSCASLPGSLSSFPSAPSVAPDDAYGFVPFVATSGSSSASAGLAMPLGDLSLAALATVLRAFFKVRCNRPDLLEASRRHLEAVVLPSLARQAAEAPHTAETPPRSAVSQETGGASPLLFRAAVCSPRGMSVTQSLVIFFDIFSAQIAGVLSTPVAGVDARERILRGEAWGYSRQVNKRENKREAQRLHALATVSNREATMSPHAAPDSSAETAPACSEVARAEGGSRRMLRDLGGVLAPRIRGMDLGGVLTLCFALSRVAHLQGDLSELVNAIVRRARCAMQRAARDQRVASGFLQPEAGGEETRTKERETEGERQSEEAGEIGGPLPEGVEGQGWKDGEQRGRLPSQTSIHGDAKAAESSEDILMCRDVSNLAQTFARLNIADSDFLLALDAWLPFHSADLAPQDLVGILYAFRQLRHAPNLCVRDAVFFALFRATNRLLPSFTLQQLVTVLSSFSRLRGASVFPGAQATFLSVCDHLLQHSSLRFYSSSSSRSSPQSSSSSRSSPQSSSSSRSSPQSSSCFLPASSSLSSRHPSLSPPQSASHAGSEEVTYGSQRRSESRRREGRDCRGNGGRNSLQSLHAREKTKACIELSVLHLVPLVGALGRMAVRHEPFFLAAGNFFCADGLDRAFVWDLQSLKDAYARVGYEHPELFAVIEKHLNCLPPTAVRRDRADSEI</sequence>
<feature type="region of interest" description="Disordered" evidence="1">
    <location>
        <begin position="1199"/>
        <end position="1290"/>
    </location>
</feature>
<dbReference type="PANTHER" id="PTHR33737">
    <property type="entry name" value="OS05G0121800 PROTEIN"/>
    <property type="match status" value="1"/>
</dbReference>
<protein>
    <submittedName>
        <fullName evidence="2">Uncharacterized protein</fullName>
    </submittedName>
</protein>
<gene>
    <name evidence="2" type="ORF">TGDOM2_232980</name>
</gene>
<feature type="compositionally biased region" description="Basic and acidic residues" evidence="1">
    <location>
        <begin position="365"/>
        <end position="389"/>
    </location>
</feature>
<feature type="compositionally biased region" description="Low complexity" evidence="1">
    <location>
        <begin position="184"/>
        <end position="200"/>
    </location>
</feature>
<organism evidence="2 3">
    <name type="scientific">Toxoplasma gondii GAB2-2007-GAL-DOM2</name>
    <dbReference type="NCBI Taxonomy" id="1130820"/>
    <lineage>
        <taxon>Eukaryota</taxon>
        <taxon>Sar</taxon>
        <taxon>Alveolata</taxon>
        <taxon>Apicomplexa</taxon>
        <taxon>Conoidasida</taxon>
        <taxon>Coccidia</taxon>
        <taxon>Eucoccidiorida</taxon>
        <taxon>Eimeriorina</taxon>
        <taxon>Sarcocystidae</taxon>
        <taxon>Toxoplasma</taxon>
    </lineage>
</organism>
<feature type="compositionally biased region" description="Low complexity" evidence="1">
    <location>
        <begin position="1199"/>
        <end position="1251"/>
    </location>
</feature>
<feature type="compositionally biased region" description="Basic and acidic residues" evidence="1">
    <location>
        <begin position="1266"/>
        <end position="1279"/>
    </location>
</feature>
<proteinExistence type="predicted"/>
<evidence type="ECO:0000256" key="1">
    <source>
        <dbReference type="SAM" id="MobiDB-lite"/>
    </source>
</evidence>
<name>A0A086KWJ8_TOXGO</name>
<feature type="compositionally biased region" description="Pro residues" evidence="1">
    <location>
        <begin position="129"/>
        <end position="141"/>
    </location>
</feature>
<feature type="region of interest" description="Disordered" evidence="1">
    <location>
        <begin position="74"/>
        <end position="104"/>
    </location>
</feature>
<feature type="compositionally biased region" description="Basic and acidic residues" evidence="1">
    <location>
        <begin position="1011"/>
        <end position="1027"/>
    </location>
</feature>
<feature type="region of interest" description="Disordered" evidence="1">
    <location>
        <begin position="437"/>
        <end position="468"/>
    </location>
</feature>
<comment type="caution">
    <text evidence="2">The sequence shown here is derived from an EMBL/GenBank/DDBJ whole genome shotgun (WGS) entry which is preliminary data.</text>
</comment>
<dbReference type="PANTHER" id="PTHR33737:SF2">
    <property type="entry name" value="OS12G0102700 PROTEIN"/>
    <property type="match status" value="1"/>
</dbReference>
<dbReference type="Proteomes" id="UP000028837">
    <property type="component" value="Unassembled WGS sequence"/>
</dbReference>
<feature type="compositionally biased region" description="Low complexity" evidence="1">
    <location>
        <begin position="346"/>
        <end position="364"/>
    </location>
</feature>
<feature type="region of interest" description="Disordered" evidence="1">
    <location>
        <begin position="999"/>
        <end position="1062"/>
    </location>
</feature>
<dbReference type="EMBL" id="AHZU02000080">
    <property type="protein sequence ID" value="KFG48766.1"/>
    <property type="molecule type" value="Genomic_DNA"/>
</dbReference>
<feature type="compositionally biased region" description="Pro residues" evidence="1">
    <location>
        <begin position="454"/>
        <end position="465"/>
    </location>
</feature>
<reference evidence="2 3" key="1">
    <citation type="submission" date="2014-02" db="EMBL/GenBank/DDBJ databases">
        <authorList>
            <person name="Sibley D."/>
            <person name="Venepally P."/>
            <person name="Karamycheva S."/>
            <person name="Hadjithomas M."/>
            <person name="Khan A."/>
            <person name="Brunk B."/>
            <person name="Roos D."/>
            <person name="Caler E."/>
            <person name="Lorenzi H."/>
        </authorList>
    </citation>
    <scope>NUCLEOTIDE SEQUENCE [LARGE SCALE GENOMIC DNA]</scope>
    <source>
        <strain evidence="2 3">GAB2-2007-GAL-DOM2</strain>
    </source>
</reference>
<accession>A0A086KWJ8</accession>
<feature type="compositionally biased region" description="Low complexity" evidence="1">
    <location>
        <begin position="672"/>
        <end position="712"/>
    </location>
</feature>
<dbReference type="OrthoDB" id="333112at2759"/>
<evidence type="ECO:0000313" key="2">
    <source>
        <dbReference type="EMBL" id="KFG48766.1"/>
    </source>
</evidence>
<feature type="region of interest" description="Disordered" evidence="1">
    <location>
        <begin position="123"/>
        <end position="148"/>
    </location>
</feature>